<feature type="transmembrane region" description="Helical" evidence="1">
    <location>
        <begin position="6"/>
        <end position="28"/>
    </location>
</feature>
<dbReference type="EMBL" id="FUWG01000004">
    <property type="protein sequence ID" value="SJZ32515.1"/>
    <property type="molecule type" value="Genomic_DNA"/>
</dbReference>
<dbReference type="Proteomes" id="UP000190423">
    <property type="component" value="Unassembled WGS sequence"/>
</dbReference>
<keyword evidence="1" id="KW-0812">Transmembrane</keyword>
<organism evidence="3 4">
    <name type="scientific">Treponema porcinum</name>
    <dbReference type="NCBI Taxonomy" id="261392"/>
    <lineage>
        <taxon>Bacteria</taxon>
        <taxon>Pseudomonadati</taxon>
        <taxon>Spirochaetota</taxon>
        <taxon>Spirochaetia</taxon>
        <taxon>Spirochaetales</taxon>
        <taxon>Treponemataceae</taxon>
        <taxon>Treponema</taxon>
    </lineage>
</organism>
<dbReference type="NCBIfam" id="NF033751">
    <property type="entry name" value="pallilysin_like"/>
    <property type="match status" value="1"/>
</dbReference>
<evidence type="ECO:0000313" key="3">
    <source>
        <dbReference type="EMBL" id="SJZ32515.1"/>
    </source>
</evidence>
<name>A0A1T4JQX8_TREPO</name>
<dbReference type="GeneID" id="78316045"/>
<keyword evidence="4" id="KW-1185">Reference proteome</keyword>
<evidence type="ECO:0000313" key="4">
    <source>
        <dbReference type="Proteomes" id="UP000190423"/>
    </source>
</evidence>
<keyword evidence="1" id="KW-0472">Membrane</keyword>
<dbReference type="AlphaFoldDB" id="A0A1T4JQX8"/>
<dbReference type="OrthoDB" id="366418at2"/>
<evidence type="ECO:0000256" key="1">
    <source>
        <dbReference type="SAM" id="Phobius"/>
    </source>
</evidence>
<reference evidence="3 4" key="1">
    <citation type="submission" date="2017-02" db="EMBL/GenBank/DDBJ databases">
        <authorList>
            <person name="Peterson S.W."/>
        </authorList>
    </citation>
    <scope>NUCLEOTIDE SEQUENCE [LARGE SCALE GENOMIC DNA]</scope>
    <source>
        <strain evidence="3 4">ATCC BAA-908</strain>
    </source>
</reference>
<gene>
    <name evidence="3" type="ORF">SAMN02745149_00732</name>
</gene>
<dbReference type="RefSeq" id="WP_078932653.1">
    <property type="nucleotide sequence ID" value="NZ_FUWG01000004.1"/>
</dbReference>
<proteinExistence type="predicted"/>
<feature type="domain" description="Pallilysin beta barrel" evidence="2">
    <location>
        <begin position="260"/>
        <end position="377"/>
    </location>
</feature>
<keyword evidence="1" id="KW-1133">Transmembrane helix</keyword>
<sequence length="524" mass="58966">MKSRVLVVVFAGVALLFLFLLGFNFFYLRNRSKSVLPKMVTPVAEDGTSSGTEDGASVSDESVLTSFVPLLPTETLMSTLTVDFDGDTFDDQVVAVRKAGSPYLFLIVGLYNPDTNSYSRSAEIATEISKIRTFSYNAVDMIGNHKMALVYQGVKSNGDSVMQLFLCKKKFGTVEIKNIGDFSSDGTIFIQQADRSDAYELSQAWGAPYTVWVYSSDKSETQVTASEGISQIQTEYKWDYDSEVYVQSRQLKITGSRMAARELSRIQNGNVDTFGQFLTGLWYKTNNSSSTPSYIYFNYNDREVIFLSDDTEGVYSWEDSSLRRSGIYLTTVNSIISSMKRRFDIMLTGINEVSVHVHDNVGMIIKESNQWDGTYKKMSFQNTFGETKKVPAHSEYMKKLTEESAWFDDDGNRYTLSENGYRITGTTEESGIYVAETIGSFPVIQFRSSSEKSILSAAYVMKFETSQVTIPAKNRRQKPVVQTVEDKDCIHLTPVTISPLTCYAAEGRVITLRRRDTDKTVRQH</sequence>
<evidence type="ECO:0000259" key="2">
    <source>
        <dbReference type="Pfam" id="PF18663"/>
    </source>
</evidence>
<dbReference type="STRING" id="261392.SAMN02745149_00732"/>
<dbReference type="Pfam" id="PF18663">
    <property type="entry name" value="Pallilysin"/>
    <property type="match status" value="1"/>
</dbReference>
<dbReference type="InterPro" id="IPR041037">
    <property type="entry name" value="Pallilysin"/>
</dbReference>
<accession>A0A1T4JQX8</accession>
<protein>
    <recommendedName>
        <fullName evidence="2">Pallilysin beta barrel domain-containing protein</fullName>
    </recommendedName>
</protein>